<dbReference type="Gene3D" id="3.30.750.24">
    <property type="entry name" value="STAS domain"/>
    <property type="match status" value="1"/>
</dbReference>
<dbReference type="Proteomes" id="UP000189733">
    <property type="component" value="Unassembled WGS sequence"/>
</dbReference>
<organism evidence="4 5">
    <name type="scientific">Desulfobaculum bizertense DSM 18034</name>
    <dbReference type="NCBI Taxonomy" id="1121442"/>
    <lineage>
        <taxon>Bacteria</taxon>
        <taxon>Pseudomonadati</taxon>
        <taxon>Thermodesulfobacteriota</taxon>
        <taxon>Desulfovibrionia</taxon>
        <taxon>Desulfovibrionales</taxon>
        <taxon>Desulfovibrionaceae</taxon>
        <taxon>Desulfobaculum</taxon>
    </lineage>
</organism>
<dbReference type="EMBL" id="FUYA01000009">
    <property type="protein sequence ID" value="SKA78977.1"/>
    <property type="molecule type" value="Genomic_DNA"/>
</dbReference>
<dbReference type="InterPro" id="IPR003658">
    <property type="entry name" value="Anti-sigma_ant"/>
</dbReference>
<proteinExistence type="inferred from homology"/>
<dbReference type="AlphaFoldDB" id="A0A1T4WPE0"/>
<reference evidence="4 5" key="1">
    <citation type="submission" date="2017-02" db="EMBL/GenBank/DDBJ databases">
        <authorList>
            <person name="Peterson S.W."/>
        </authorList>
    </citation>
    <scope>NUCLEOTIDE SEQUENCE [LARGE SCALE GENOMIC DNA]</scope>
    <source>
        <strain evidence="4 5">DSM 18034</strain>
    </source>
</reference>
<dbReference type="GO" id="GO:0043856">
    <property type="term" value="F:anti-sigma factor antagonist activity"/>
    <property type="evidence" value="ECO:0007669"/>
    <property type="project" value="InterPro"/>
</dbReference>
<dbReference type="SUPFAM" id="SSF52091">
    <property type="entry name" value="SpoIIaa-like"/>
    <property type="match status" value="1"/>
</dbReference>
<dbReference type="PANTHER" id="PTHR33495">
    <property type="entry name" value="ANTI-SIGMA FACTOR ANTAGONIST TM_1081-RELATED-RELATED"/>
    <property type="match status" value="1"/>
</dbReference>
<protein>
    <recommendedName>
        <fullName evidence="2">Anti-sigma factor antagonist</fullName>
    </recommendedName>
</protein>
<dbReference type="OrthoDB" id="9796076at2"/>
<dbReference type="NCBIfam" id="TIGR00377">
    <property type="entry name" value="ant_ant_sig"/>
    <property type="match status" value="1"/>
</dbReference>
<evidence type="ECO:0000313" key="4">
    <source>
        <dbReference type="EMBL" id="SKA78977.1"/>
    </source>
</evidence>
<dbReference type="Pfam" id="PF01740">
    <property type="entry name" value="STAS"/>
    <property type="match status" value="1"/>
</dbReference>
<dbReference type="PROSITE" id="PS50801">
    <property type="entry name" value="STAS"/>
    <property type="match status" value="1"/>
</dbReference>
<dbReference type="RefSeq" id="WP_078685749.1">
    <property type="nucleotide sequence ID" value="NZ_FUYA01000009.1"/>
</dbReference>
<evidence type="ECO:0000256" key="1">
    <source>
        <dbReference type="ARBA" id="ARBA00009013"/>
    </source>
</evidence>
<dbReference type="InterPro" id="IPR002645">
    <property type="entry name" value="STAS_dom"/>
</dbReference>
<sequence>MEISVQDRGEVRILQLAGRFDASVVSEFKQAVQLGEKEGQQRFVVDLSALTFLDSSGLGALVASLRGIAQNGGDMRLAAPGPEVQALLELTRLDRVFDIYPEVDGAV</sequence>
<accession>A0A1T4WPE0</accession>
<dbReference type="PANTHER" id="PTHR33495:SF2">
    <property type="entry name" value="ANTI-SIGMA FACTOR ANTAGONIST TM_1081-RELATED"/>
    <property type="match status" value="1"/>
</dbReference>
<comment type="similarity">
    <text evidence="1 2">Belongs to the anti-sigma-factor antagonist family.</text>
</comment>
<gene>
    <name evidence="4" type="ORF">SAMN02745702_02467</name>
</gene>
<keyword evidence="5" id="KW-1185">Reference proteome</keyword>
<evidence type="ECO:0000256" key="2">
    <source>
        <dbReference type="RuleBase" id="RU003749"/>
    </source>
</evidence>
<evidence type="ECO:0000313" key="5">
    <source>
        <dbReference type="Proteomes" id="UP000189733"/>
    </source>
</evidence>
<name>A0A1T4WPE0_9BACT</name>
<dbReference type="STRING" id="1121442.SAMN02745702_02467"/>
<dbReference type="InterPro" id="IPR036513">
    <property type="entry name" value="STAS_dom_sf"/>
</dbReference>
<dbReference type="CDD" id="cd07043">
    <property type="entry name" value="STAS_anti-anti-sigma_factors"/>
    <property type="match status" value="1"/>
</dbReference>
<feature type="domain" description="STAS" evidence="3">
    <location>
        <begin position="1"/>
        <end position="107"/>
    </location>
</feature>
<evidence type="ECO:0000259" key="3">
    <source>
        <dbReference type="PROSITE" id="PS50801"/>
    </source>
</evidence>